<dbReference type="PROSITE" id="PS00678">
    <property type="entry name" value="WD_REPEATS_1"/>
    <property type="match status" value="1"/>
</dbReference>
<evidence type="ECO:0000256" key="1">
    <source>
        <dbReference type="ARBA" id="ARBA00009890"/>
    </source>
</evidence>
<dbReference type="InterPro" id="IPR001680">
    <property type="entry name" value="WD40_rpt"/>
</dbReference>
<feature type="compositionally biased region" description="Polar residues" evidence="5">
    <location>
        <begin position="7"/>
        <end position="22"/>
    </location>
</feature>
<dbReference type="SMART" id="SM00320">
    <property type="entry name" value="WD40"/>
    <property type="match status" value="6"/>
</dbReference>
<reference evidence="6" key="1">
    <citation type="journal article" date="2020" name="Stud. Mycol.">
        <title>101 Dothideomycetes genomes: a test case for predicting lifestyles and emergence of pathogens.</title>
        <authorList>
            <person name="Haridas S."/>
            <person name="Albert R."/>
            <person name="Binder M."/>
            <person name="Bloem J."/>
            <person name="Labutti K."/>
            <person name="Salamov A."/>
            <person name="Andreopoulos B."/>
            <person name="Baker S."/>
            <person name="Barry K."/>
            <person name="Bills G."/>
            <person name="Bluhm B."/>
            <person name="Cannon C."/>
            <person name="Castanera R."/>
            <person name="Culley D."/>
            <person name="Daum C."/>
            <person name="Ezra D."/>
            <person name="Gonzalez J."/>
            <person name="Henrissat B."/>
            <person name="Kuo A."/>
            <person name="Liang C."/>
            <person name="Lipzen A."/>
            <person name="Lutzoni F."/>
            <person name="Magnuson J."/>
            <person name="Mondo S."/>
            <person name="Nolan M."/>
            <person name="Ohm R."/>
            <person name="Pangilinan J."/>
            <person name="Park H.-J."/>
            <person name="Ramirez L."/>
            <person name="Alfaro M."/>
            <person name="Sun H."/>
            <person name="Tritt A."/>
            <person name="Yoshinaga Y."/>
            <person name="Zwiers L.-H."/>
            <person name="Turgeon B."/>
            <person name="Goodwin S."/>
            <person name="Spatafora J."/>
            <person name="Crous P."/>
            <person name="Grigoriev I."/>
        </authorList>
    </citation>
    <scope>NUCLEOTIDE SEQUENCE</scope>
    <source>
        <strain evidence="6">CBS 109.77</strain>
    </source>
</reference>
<evidence type="ECO:0000256" key="4">
    <source>
        <dbReference type="PROSITE-ProRule" id="PRU00221"/>
    </source>
</evidence>
<evidence type="ECO:0000256" key="2">
    <source>
        <dbReference type="ARBA" id="ARBA00022574"/>
    </source>
</evidence>
<keyword evidence="2 4" id="KW-0853">WD repeat</keyword>
<dbReference type="PANTHER" id="PTHR19842">
    <property type="entry name" value="G BETA-LIKE PROTEIN GBL"/>
    <property type="match status" value="1"/>
</dbReference>
<gene>
    <name evidence="6" type="ORF">K505DRAFT_228690</name>
</gene>
<dbReference type="OrthoDB" id="10248252at2759"/>
<dbReference type="Pfam" id="PF00400">
    <property type="entry name" value="WD40"/>
    <property type="match status" value="3"/>
</dbReference>
<keyword evidence="7" id="KW-1185">Reference proteome</keyword>
<evidence type="ECO:0000313" key="6">
    <source>
        <dbReference type="EMBL" id="KAF2800459.1"/>
    </source>
</evidence>
<dbReference type="GO" id="GO:0031932">
    <property type="term" value="C:TORC2 complex"/>
    <property type="evidence" value="ECO:0007669"/>
    <property type="project" value="InterPro"/>
</dbReference>
<dbReference type="InterPro" id="IPR019775">
    <property type="entry name" value="WD40_repeat_CS"/>
</dbReference>
<evidence type="ECO:0000313" key="7">
    <source>
        <dbReference type="Proteomes" id="UP000799757"/>
    </source>
</evidence>
<name>A0A6A6XVP9_9PLEO</name>
<dbReference type="InterPro" id="IPR036322">
    <property type="entry name" value="WD40_repeat_dom_sf"/>
</dbReference>
<dbReference type="PANTHER" id="PTHR19842:SF0">
    <property type="entry name" value="TARGET OF RAPAMYCIN COMPLEX SUBUNIT LST8"/>
    <property type="match status" value="1"/>
</dbReference>
<keyword evidence="3" id="KW-0677">Repeat</keyword>
<feature type="repeat" description="WD" evidence="4">
    <location>
        <begin position="810"/>
        <end position="836"/>
    </location>
</feature>
<dbReference type="AlphaFoldDB" id="A0A6A6XVP9"/>
<dbReference type="Gene3D" id="2.130.10.10">
    <property type="entry name" value="YVTN repeat-like/Quinoprotein amine dehydrogenase"/>
    <property type="match status" value="1"/>
</dbReference>
<dbReference type="InterPro" id="IPR037588">
    <property type="entry name" value="MLST8"/>
</dbReference>
<dbReference type="SUPFAM" id="SSF50978">
    <property type="entry name" value="WD40 repeat-like"/>
    <property type="match status" value="1"/>
</dbReference>
<feature type="region of interest" description="Disordered" evidence="5">
    <location>
        <begin position="1"/>
        <end position="36"/>
    </location>
</feature>
<dbReference type="EMBL" id="MU001747">
    <property type="protein sequence ID" value="KAF2800459.1"/>
    <property type="molecule type" value="Genomic_DNA"/>
</dbReference>
<dbReference type="GO" id="GO:0032956">
    <property type="term" value="P:regulation of actin cytoskeleton organization"/>
    <property type="evidence" value="ECO:0007669"/>
    <property type="project" value="TreeGrafter"/>
</dbReference>
<dbReference type="GO" id="GO:0031929">
    <property type="term" value="P:TOR signaling"/>
    <property type="evidence" value="ECO:0007669"/>
    <property type="project" value="InterPro"/>
</dbReference>
<comment type="similarity">
    <text evidence="1">Belongs to the WD repeat LST8 family.</text>
</comment>
<dbReference type="Proteomes" id="UP000799757">
    <property type="component" value="Unassembled WGS sequence"/>
</dbReference>
<organism evidence="6 7">
    <name type="scientific">Melanomma pulvis-pyrius CBS 109.77</name>
    <dbReference type="NCBI Taxonomy" id="1314802"/>
    <lineage>
        <taxon>Eukaryota</taxon>
        <taxon>Fungi</taxon>
        <taxon>Dikarya</taxon>
        <taxon>Ascomycota</taxon>
        <taxon>Pezizomycotina</taxon>
        <taxon>Dothideomycetes</taxon>
        <taxon>Pleosporomycetidae</taxon>
        <taxon>Pleosporales</taxon>
        <taxon>Melanommataceae</taxon>
        <taxon>Melanomma</taxon>
    </lineage>
</organism>
<feature type="region of interest" description="Disordered" evidence="5">
    <location>
        <begin position="159"/>
        <end position="188"/>
    </location>
</feature>
<dbReference type="PROSITE" id="PS50082">
    <property type="entry name" value="WD_REPEATS_2"/>
    <property type="match status" value="1"/>
</dbReference>
<evidence type="ECO:0000256" key="3">
    <source>
        <dbReference type="ARBA" id="ARBA00022737"/>
    </source>
</evidence>
<evidence type="ECO:0000256" key="5">
    <source>
        <dbReference type="SAM" id="MobiDB-lite"/>
    </source>
</evidence>
<accession>A0A6A6XVP9</accession>
<proteinExistence type="inferred from homology"/>
<dbReference type="InterPro" id="IPR015943">
    <property type="entry name" value="WD40/YVTN_repeat-like_dom_sf"/>
</dbReference>
<sequence length="1170" mass="130300">MEVRDSAYSTPRSFSGPVNFSPNEERGSGLSNSPYHGVETELHTSIAPIPTAQNAGLSKFTNRFTEEECHLIIFLKEVKKLTWREIGREIPNRKVGSIQTHYSQKLNKRNRAEDPLRLKLPRKFAAESVIDWTTVHQECPGPYMNPAPIRFQRPPQIPSAYQLHNSVPPDESSANESGPPKVRPRRTAPQVNYAWPRRNRISHADDDLVMEDLAITDVRSMSTPTRSSEALEEPSLGPEVVIPVDKPMNVNFEQEDASLAVSLFDAGRPVTSGQKLPYLSFAQRLVLQNDPKDGEWEQLSGRDWQGSVVHVDFNYEEEQIVERTIRKIVDAPQVELSRNRRKQLQKLLKAQPEHKILQLEYEVRRKLFTRDQESIKAFLKDAITGKLHANPHIQRIGAVRPDRTFSSAPKASASSLVRQRELGLQSRRGWKSSFKPLSYQMQNKVHDSLGPAYSFTGASNDVHTVAWDPDGQNFAAGAVCVTDPDSMQYNRPNNLLYGDLLHGTIHELGEHHISRPRTNAGPNSTHAMYMSQDPVLYTTISSVAFSPLGEYMYSAGYDDHACIWRTSRDGSQPELLKVMKHRAPVDILTVGCHGKVATAAKKWTSNAVKVISMNDGNPNGIDKQSYTSAKALKQPNLNILPTALQFEPNYGRLLLAGFGANSKESGDRLDANGDICLWDVETQQQLTVHGSGKNVFDVAFNPNQRHQPLFAVGCVAGHNVNKGTRSLLRLYDGDEGKYSRLIEIECAALDMNDVVWCPYDENLIAAGCTSGRTYVWDIRRPDDYLYCLSHGKSLAPLDDFTDREVTDTGVRFLSWGHNATRLYSGSSDGVVKVWDVVGSPQDVFIKDLITGDSGIMSGAFSPDKSKLIVGEVNGSINILEVGRDDCSVKDAERLKYLPYQSPNDDNFDSDMKETTLGADSGRDIASKLLESGQLISRPMGGLPIYQTVQGPNYVGPFDISIEAPFLREQALEFQLNFAMTPTPQCRISSCREISKITFEETGYSGRSEDRIPDELRKQWKLTGSGHITIPGKAKCTDCGRPAPPMESTANADGAPSCERCSFACFRCGAISQIQPETEYLVCTTCKRTWEIGALGYECVQESDLSLNRAGVLWDRKTRKRVERLKRKAARPSSESSASFLEENSSFGDEVNALTDYYLSLAIARPESPPL</sequence>
<protein>
    <submittedName>
        <fullName evidence="6">WD40 repeat-like protein</fullName>
    </submittedName>
</protein>
<dbReference type="GO" id="GO:0031931">
    <property type="term" value="C:TORC1 complex"/>
    <property type="evidence" value="ECO:0007669"/>
    <property type="project" value="InterPro"/>
</dbReference>